<feature type="non-terminal residue" evidence="2">
    <location>
        <position position="1"/>
    </location>
</feature>
<gene>
    <name evidence="2" type="ORF">PTTG_25084</name>
</gene>
<feature type="compositionally biased region" description="Polar residues" evidence="1">
    <location>
        <begin position="93"/>
        <end position="113"/>
    </location>
</feature>
<dbReference type="Proteomes" id="UP000005240">
    <property type="component" value="Unassembled WGS sequence"/>
</dbReference>
<reference evidence="3" key="4">
    <citation type="submission" date="2025-05" db="UniProtKB">
        <authorList>
            <consortium name="EnsemblFungi"/>
        </authorList>
    </citation>
    <scope>IDENTIFICATION</scope>
    <source>
        <strain evidence="3">isolate 1-1 / race 1 (BBBD)</strain>
    </source>
</reference>
<feature type="region of interest" description="Disordered" evidence="1">
    <location>
        <begin position="1"/>
        <end position="129"/>
    </location>
</feature>
<organism evidence="2">
    <name type="scientific">Puccinia triticina (isolate 1-1 / race 1 (BBBD))</name>
    <name type="common">Brown leaf rust fungus</name>
    <dbReference type="NCBI Taxonomy" id="630390"/>
    <lineage>
        <taxon>Eukaryota</taxon>
        <taxon>Fungi</taxon>
        <taxon>Dikarya</taxon>
        <taxon>Basidiomycota</taxon>
        <taxon>Pucciniomycotina</taxon>
        <taxon>Pucciniomycetes</taxon>
        <taxon>Pucciniales</taxon>
        <taxon>Pucciniaceae</taxon>
        <taxon>Puccinia</taxon>
    </lineage>
</organism>
<evidence type="ECO:0000313" key="3">
    <source>
        <dbReference type="EnsemblFungi" id="PTTG_25084-t43_1-p1"/>
    </source>
</evidence>
<sequence length="129" mass="13505">GSAPKLEPHDQAGVSDPSQTQASVSGSPLRDKPRGNEDPRGSGNRNPPNAGAIDQTRDPSGSYQGLDASFHAPEPPSGEITEYQKPRPKPPSSLCTPQHRSKSSGPANRQDSPANPEPKQPSKPNEGAP</sequence>
<reference evidence="3 4" key="3">
    <citation type="journal article" date="2017" name="G3 (Bethesda)">
        <title>Comparative analysis highlights variable genome content of wheat rusts and divergence of the mating loci.</title>
        <authorList>
            <person name="Cuomo C.A."/>
            <person name="Bakkeren G."/>
            <person name="Khalil H.B."/>
            <person name="Panwar V."/>
            <person name="Joly D."/>
            <person name="Linning R."/>
            <person name="Sakthikumar S."/>
            <person name="Song X."/>
            <person name="Adiconis X."/>
            <person name="Fan L."/>
            <person name="Goldberg J.M."/>
            <person name="Levin J.Z."/>
            <person name="Young S."/>
            <person name="Zeng Q."/>
            <person name="Anikster Y."/>
            <person name="Bruce M."/>
            <person name="Wang M."/>
            <person name="Yin C."/>
            <person name="McCallum B."/>
            <person name="Szabo L.J."/>
            <person name="Hulbert S."/>
            <person name="Chen X."/>
            <person name="Fellers J.P."/>
        </authorList>
    </citation>
    <scope>NUCLEOTIDE SEQUENCE</scope>
    <source>
        <strain evidence="4">Isolate 1-1 / race 1 (BBBD)</strain>
        <strain evidence="3">isolate 1-1 / race 1 (BBBD)</strain>
    </source>
</reference>
<reference evidence="2" key="1">
    <citation type="submission" date="2009-11" db="EMBL/GenBank/DDBJ databases">
        <authorList>
            <consortium name="The Broad Institute Genome Sequencing Platform"/>
            <person name="Ward D."/>
            <person name="Feldgarden M."/>
            <person name="Earl A."/>
            <person name="Young S.K."/>
            <person name="Zeng Q."/>
            <person name="Koehrsen M."/>
            <person name="Alvarado L."/>
            <person name="Berlin A."/>
            <person name="Bochicchio J."/>
            <person name="Borenstein D."/>
            <person name="Chapman S.B."/>
            <person name="Chen Z."/>
            <person name="Engels R."/>
            <person name="Freedman E."/>
            <person name="Gellesch M."/>
            <person name="Goldberg J."/>
            <person name="Griggs A."/>
            <person name="Gujja S."/>
            <person name="Heilman E."/>
            <person name="Heiman D."/>
            <person name="Hepburn T."/>
            <person name="Howarth C."/>
            <person name="Jen D."/>
            <person name="Larson L."/>
            <person name="Lewis B."/>
            <person name="Mehta T."/>
            <person name="Park D."/>
            <person name="Pearson M."/>
            <person name="Roberts A."/>
            <person name="Saif S."/>
            <person name="Shea T."/>
            <person name="Shenoy N."/>
            <person name="Sisk P."/>
            <person name="Stolte C."/>
            <person name="Sykes S."/>
            <person name="Thomson T."/>
            <person name="Walk T."/>
            <person name="White J."/>
            <person name="Yandava C."/>
            <person name="Izard J."/>
            <person name="Baranova O.V."/>
            <person name="Blanton J.M."/>
            <person name="Tanner A.C."/>
            <person name="Dewhirst F.E."/>
            <person name="Haas B."/>
            <person name="Nusbaum C."/>
            <person name="Birren B."/>
        </authorList>
    </citation>
    <scope>NUCLEOTIDE SEQUENCE [LARGE SCALE GENOMIC DNA]</scope>
    <source>
        <strain evidence="2">1-1 BBBD Race 1</strain>
    </source>
</reference>
<dbReference type="AlphaFoldDB" id="A0A180H5D8"/>
<dbReference type="EnsemblFungi" id="PTTG_25084-t43_1">
    <property type="protein sequence ID" value="PTTG_25084-t43_1-p1"/>
    <property type="gene ID" value="PTTG_25084"/>
</dbReference>
<feature type="compositionally biased region" description="Polar residues" evidence="1">
    <location>
        <begin position="16"/>
        <end position="26"/>
    </location>
</feature>
<name>A0A180H5D8_PUCT1</name>
<feature type="compositionally biased region" description="Basic and acidic residues" evidence="1">
    <location>
        <begin position="1"/>
        <end position="10"/>
    </location>
</feature>
<accession>A0A180H5D8</accession>
<evidence type="ECO:0000256" key="1">
    <source>
        <dbReference type="SAM" id="MobiDB-lite"/>
    </source>
</evidence>
<feature type="compositionally biased region" description="Basic and acidic residues" evidence="1">
    <location>
        <begin position="29"/>
        <end position="40"/>
    </location>
</feature>
<keyword evidence="4" id="KW-1185">Reference proteome</keyword>
<evidence type="ECO:0000313" key="4">
    <source>
        <dbReference type="Proteomes" id="UP000005240"/>
    </source>
</evidence>
<evidence type="ECO:0000313" key="2">
    <source>
        <dbReference type="EMBL" id="OAV99878.1"/>
    </source>
</evidence>
<reference evidence="2" key="2">
    <citation type="submission" date="2016-05" db="EMBL/GenBank/DDBJ databases">
        <title>Comparative analysis highlights variable genome content of wheat rusts and divergence of the mating loci.</title>
        <authorList>
            <person name="Cuomo C.A."/>
            <person name="Bakkeren G."/>
            <person name="Szabo L."/>
            <person name="Khalil H."/>
            <person name="Joly D."/>
            <person name="Goldberg J."/>
            <person name="Young S."/>
            <person name="Zeng Q."/>
            <person name="Fellers J."/>
        </authorList>
    </citation>
    <scope>NUCLEOTIDE SEQUENCE [LARGE SCALE GENOMIC DNA]</scope>
    <source>
        <strain evidence="2">1-1 BBBD Race 1</strain>
    </source>
</reference>
<dbReference type="EMBL" id="ADAS02000001">
    <property type="protein sequence ID" value="OAV99878.1"/>
    <property type="molecule type" value="Genomic_DNA"/>
</dbReference>
<feature type="non-terminal residue" evidence="2">
    <location>
        <position position="129"/>
    </location>
</feature>
<proteinExistence type="predicted"/>
<protein>
    <submittedName>
        <fullName evidence="2 3">Uncharacterized protein</fullName>
    </submittedName>
</protein>
<dbReference type="VEuPathDB" id="FungiDB:PTTG_25084"/>